<gene>
    <name evidence="2" type="ORF">FMM08_03355</name>
</gene>
<organism evidence="2 3">
    <name type="scientific">Quadrisphaera setariae</name>
    <dbReference type="NCBI Taxonomy" id="2593304"/>
    <lineage>
        <taxon>Bacteria</taxon>
        <taxon>Bacillati</taxon>
        <taxon>Actinomycetota</taxon>
        <taxon>Actinomycetes</taxon>
        <taxon>Kineosporiales</taxon>
        <taxon>Kineosporiaceae</taxon>
        <taxon>Quadrisphaera</taxon>
    </lineage>
</organism>
<dbReference type="PROSITE" id="PS51819">
    <property type="entry name" value="VOC"/>
    <property type="match status" value="1"/>
</dbReference>
<dbReference type="EMBL" id="VKAC01000002">
    <property type="protein sequence ID" value="TXR57320.1"/>
    <property type="molecule type" value="Genomic_DNA"/>
</dbReference>
<name>A0A5C8ZKD7_9ACTN</name>
<evidence type="ECO:0000313" key="3">
    <source>
        <dbReference type="Proteomes" id="UP000321234"/>
    </source>
</evidence>
<dbReference type="PANTHER" id="PTHR35908">
    <property type="entry name" value="HYPOTHETICAL FUSION PROTEIN"/>
    <property type="match status" value="1"/>
</dbReference>
<dbReference type="OrthoDB" id="4211373at2"/>
<comment type="caution">
    <text evidence="2">The sequence shown here is derived from an EMBL/GenBank/DDBJ whole genome shotgun (WGS) entry which is preliminary data.</text>
</comment>
<dbReference type="Pfam" id="PF18029">
    <property type="entry name" value="Glyoxalase_6"/>
    <property type="match status" value="1"/>
</dbReference>
<dbReference type="Proteomes" id="UP000321234">
    <property type="component" value="Unassembled WGS sequence"/>
</dbReference>
<dbReference type="InterPro" id="IPR041581">
    <property type="entry name" value="Glyoxalase_6"/>
</dbReference>
<evidence type="ECO:0000313" key="2">
    <source>
        <dbReference type="EMBL" id="TXR57320.1"/>
    </source>
</evidence>
<proteinExistence type="predicted"/>
<dbReference type="InterPro" id="IPR029068">
    <property type="entry name" value="Glyas_Bleomycin-R_OHBP_Dase"/>
</dbReference>
<keyword evidence="3" id="KW-1185">Reference proteome</keyword>
<protein>
    <submittedName>
        <fullName evidence="2">VOC family protein</fullName>
    </submittedName>
</protein>
<dbReference type="InterPro" id="IPR037523">
    <property type="entry name" value="VOC_core"/>
</dbReference>
<evidence type="ECO:0000259" key="1">
    <source>
        <dbReference type="PROSITE" id="PS51819"/>
    </source>
</evidence>
<dbReference type="PANTHER" id="PTHR35908:SF1">
    <property type="entry name" value="CONSERVED PROTEIN"/>
    <property type="match status" value="1"/>
</dbReference>
<accession>A0A5C8ZKD7</accession>
<reference evidence="2 3" key="1">
    <citation type="submission" date="2019-07" db="EMBL/GenBank/DDBJ databases">
        <title>Quadrisphaera sp. strain DD2A genome sequencing and assembly.</title>
        <authorList>
            <person name="Kim I."/>
        </authorList>
    </citation>
    <scope>NUCLEOTIDE SEQUENCE [LARGE SCALE GENOMIC DNA]</scope>
    <source>
        <strain evidence="2 3">DD2A</strain>
    </source>
</reference>
<dbReference type="RefSeq" id="WP_147924961.1">
    <property type="nucleotide sequence ID" value="NZ_VKAC01000002.1"/>
</dbReference>
<dbReference type="SUPFAM" id="SSF54593">
    <property type="entry name" value="Glyoxalase/Bleomycin resistance protein/Dihydroxybiphenyl dioxygenase"/>
    <property type="match status" value="1"/>
</dbReference>
<dbReference type="Gene3D" id="3.10.180.10">
    <property type="entry name" value="2,3-Dihydroxybiphenyl 1,2-Dioxygenase, domain 1"/>
    <property type="match status" value="1"/>
</dbReference>
<feature type="domain" description="VOC" evidence="1">
    <location>
        <begin position="4"/>
        <end position="122"/>
    </location>
</feature>
<dbReference type="AlphaFoldDB" id="A0A5C8ZKD7"/>
<sequence length="123" mass="13408">MRTTGLSIAFDSSDVATESRFWADLLGGEVVQDDDEWHTVRTPGLPDVCVQLSSDHVAPTWPDPAVRQQVHLDLDVEDARAAEAEALAAGARLLEETHPLEAAEGWRVYASPAGHPFCLCWGE</sequence>